<name>A0ACC3NMT7_9PEZI</name>
<comment type="caution">
    <text evidence="1">The sequence shown here is derived from an EMBL/GenBank/DDBJ whole genome shotgun (WGS) entry which is preliminary data.</text>
</comment>
<sequence>MPHFTKEHENPSEGASVQSEDARSERIRTKNRRMRYLDLNPNYFKQHSLELADPLLYDRLIRRFQTASERENEGRERGYSGVLEANLVRSEAKLEALQHPDPNSPMVYSRAVDGSITGVEQDDDDRAVGRADGWEKWKSVMGLRFIRGDDGDFEYAAVDEDEGLDDRGEEERTKLEEYLDAEEESFVGEGSPIGQTGVQDY</sequence>
<dbReference type="EMBL" id="JAUTXU010000024">
    <property type="protein sequence ID" value="KAK3719906.1"/>
    <property type="molecule type" value="Genomic_DNA"/>
</dbReference>
<reference evidence="1" key="1">
    <citation type="submission" date="2023-07" db="EMBL/GenBank/DDBJ databases">
        <title>Black Yeasts Isolated from many extreme environments.</title>
        <authorList>
            <person name="Coleine C."/>
            <person name="Stajich J.E."/>
            <person name="Selbmann L."/>
        </authorList>
    </citation>
    <scope>NUCLEOTIDE SEQUENCE</scope>
    <source>
        <strain evidence="1">CCFEE 5714</strain>
    </source>
</reference>
<protein>
    <submittedName>
        <fullName evidence="1">Uncharacterized protein</fullName>
    </submittedName>
</protein>
<dbReference type="Proteomes" id="UP001281147">
    <property type="component" value="Unassembled WGS sequence"/>
</dbReference>
<proteinExistence type="predicted"/>
<evidence type="ECO:0000313" key="2">
    <source>
        <dbReference type="Proteomes" id="UP001281147"/>
    </source>
</evidence>
<evidence type="ECO:0000313" key="1">
    <source>
        <dbReference type="EMBL" id="KAK3719906.1"/>
    </source>
</evidence>
<gene>
    <name evidence="1" type="ORF">LTR37_004029</name>
</gene>
<keyword evidence="2" id="KW-1185">Reference proteome</keyword>
<accession>A0ACC3NMT7</accession>
<organism evidence="1 2">
    <name type="scientific">Vermiconidia calcicola</name>
    <dbReference type="NCBI Taxonomy" id="1690605"/>
    <lineage>
        <taxon>Eukaryota</taxon>
        <taxon>Fungi</taxon>
        <taxon>Dikarya</taxon>
        <taxon>Ascomycota</taxon>
        <taxon>Pezizomycotina</taxon>
        <taxon>Dothideomycetes</taxon>
        <taxon>Dothideomycetidae</taxon>
        <taxon>Mycosphaerellales</taxon>
        <taxon>Extremaceae</taxon>
        <taxon>Vermiconidia</taxon>
    </lineage>
</organism>